<accession>A0A377FV08</accession>
<dbReference type="EC" id="2.4.2.17" evidence="6 16"/>
<evidence type="ECO:0000256" key="4">
    <source>
        <dbReference type="ARBA" id="ARBA00009489"/>
    </source>
</evidence>
<protein>
    <recommendedName>
        <fullName evidence="7 16">ATP phosphoribosyltransferase</fullName>
        <shortName evidence="16">ATP-PRT</shortName>
        <shortName evidence="16">ATP-PRTase</shortName>
        <ecNumber evidence="6 16">2.4.2.17</ecNumber>
    </recommendedName>
</protein>
<sequence>MKVAIAKGRIEKAARDYFEQVGLTVWPEKRGRELTVEVDGHEFIFVKGDDVYKYVMHGAADVGIVGGDILREKTPGVLEVVDLPFGRCRMAVCGPKQRKNGTKKLKVASKYPNIAISHFASKRQNVEVIALNGSVELAPLTGLADCIVDIVETGATLRANDLEEYETIFDINAKFITSETALANDPDELKAWIRRLSKEEGA</sequence>
<keyword evidence="13 16" id="KW-0067">ATP-binding</keyword>
<evidence type="ECO:0000313" key="18">
    <source>
        <dbReference type="EMBL" id="STO08326.1"/>
    </source>
</evidence>
<keyword evidence="11 16" id="KW-0808">Transferase</keyword>
<evidence type="ECO:0000256" key="5">
    <source>
        <dbReference type="ARBA" id="ARBA00011496"/>
    </source>
</evidence>
<evidence type="ECO:0000256" key="11">
    <source>
        <dbReference type="ARBA" id="ARBA00022679"/>
    </source>
</evidence>
<dbReference type="RefSeq" id="WP_024370237.1">
    <property type="nucleotide sequence ID" value="NZ_UGGP01000001.1"/>
</dbReference>
<evidence type="ECO:0000313" key="19">
    <source>
        <dbReference type="Proteomes" id="UP000254060"/>
    </source>
</evidence>
<dbReference type="PROSITE" id="PS01316">
    <property type="entry name" value="ATP_P_PHORIBOSYLTR"/>
    <property type="match status" value="1"/>
</dbReference>
<evidence type="ECO:0000256" key="16">
    <source>
        <dbReference type="HAMAP-Rule" id="MF_01018"/>
    </source>
</evidence>
<evidence type="ECO:0000256" key="8">
    <source>
        <dbReference type="ARBA" id="ARBA00022490"/>
    </source>
</evidence>
<evidence type="ECO:0000256" key="10">
    <source>
        <dbReference type="ARBA" id="ARBA00022676"/>
    </source>
</evidence>
<comment type="subcellular location">
    <subcellularLocation>
        <location evidence="2 16">Cytoplasm</location>
    </subcellularLocation>
</comment>
<dbReference type="HAMAP" id="MF_01018">
    <property type="entry name" value="HisG_Short"/>
    <property type="match status" value="1"/>
</dbReference>
<comment type="function">
    <text evidence="15 16">Catalyzes the condensation of ATP and 5-phosphoribose 1-diphosphate to form N'-(5'-phosphoribosyl)-ATP (PR-ATP). Has a crucial role in the pathway because the rate of histidine biosynthesis seems to be controlled primarily by regulation of HisG enzymatic activity.</text>
</comment>
<dbReference type="GO" id="GO:0000105">
    <property type="term" value="P:L-histidine biosynthetic process"/>
    <property type="evidence" value="ECO:0007669"/>
    <property type="project" value="UniProtKB-UniRule"/>
</dbReference>
<dbReference type="PANTHER" id="PTHR21403:SF8">
    <property type="entry name" value="ATP PHOSPHORIBOSYLTRANSFERASE"/>
    <property type="match status" value="1"/>
</dbReference>
<comment type="pathway">
    <text evidence="3 16">Amino-acid biosynthesis; L-histidine biosynthesis; L-histidine from 5-phospho-alpha-D-ribose 1-diphosphate: step 1/9.</text>
</comment>
<dbReference type="GO" id="GO:0005737">
    <property type="term" value="C:cytoplasm"/>
    <property type="evidence" value="ECO:0007669"/>
    <property type="project" value="UniProtKB-SubCell"/>
</dbReference>
<proteinExistence type="inferred from homology"/>
<dbReference type="STRING" id="1397694.GCA_000702585_02192"/>
<dbReference type="Proteomes" id="UP000254060">
    <property type="component" value="Unassembled WGS sequence"/>
</dbReference>
<keyword evidence="8 16" id="KW-0963">Cytoplasm</keyword>
<dbReference type="InterPro" id="IPR001348">
    <property type="entry name" value="ATP_PRibTrfase_HisG"/>
</dbReference>
<evidence type="ECO:0000256" key="6">
    <source>
        <dbReference type="ARBA" id="ARBA00011946"/>
    </source>
</evidence>
<comment type="similarity">
    <text evidence="4 16">Belongs to the ATP phosphoribosyltransferase family. Short subfamily.</text>
</comment>
<evidence type="ECO:0000256" key="7">
    <source>
        <dbReference type="ARBA" id="ARBA00020998"/>
    </source>
</evidence>
<dbReference type="Pfam" id="PF01634">
    <property type="entry name" value="HisG"/>
    <property type="match status" value="1"/>
</dbReference>
<comment type="catalytic activity">
    <reaction evidence="1 16">
        <text>1-(5-phospho-beta-D-ribosyl)-ATP + diphosphate = 5-phospho-alpha-D-ribose 1-diphosphate + ATP</text>
        <dbReference type="Rhea" id="RHEA:18473"/>
        <dbReference type="ChEBI" id="CHEBI:30616"/>
        <dbReference type="ChEBI" id="CHEBI:33019"/>
        <dbReference type="ChEBI" id="CHEBI:58017"/>
        <dbReference type="ChEBI" id="CHEBI:73183"/>
        <dbReference type="EC" id="2.4.2.17"/>
    </reaction>
</comment>
<dbReference type="InterPro" id="IPR013820">
    <property type="entry name" value="ATP_PRibTrfase_cat"/>
</dbReference>
<evidence type="ECO:0000256" key="14">
    <source>
        <dbReference type="ARBA" id="ARBA00023102"/>
    </source>
</evidence>
<dbReference type="GO" id="GO:0003879">
    <property type="term" value="F:ATP phosphoribosyltransferase activity"/>
    <property type="evidence" value="ECO:0007669"/>
    <property type="project" value="UniProtKB-UniRule"/>
</dbReference>
<comment type="domain">
    <text evidence="16">Lacks the C-terminal regulatory region which is replaced by HisZ.</text>
</comment>
<evidence type="ECO:0000256" key="3">
    <source>
        <dbReference type="ARBA" id="ARBA00004667"/>
    </source>
</evidence>
<dbReference type="InterPro" id="IPR018198">
    <property type="entry name" value="ATP_PRibTrfase_CS"/>
</dbReference>
<evidence type="ECO:0000256" key="13">
    <source>
        <dbReference type="ARBA" id="ARBA00022840"/>
    </source>
</evidence>
<dbReference type="PANTHER" id="PTHR21403">
    <property type="entry name" value="ATP PHOSPHORIBOSYLTRANSFERASE ATP-PRTASE"/>
    <property type="match status" value="1"/>
</dbReference>
<evidence type="ECO:0000256" key="15">
    <source>
        <dbReference type="ARBA" id="ARBA00024861"/>
    </source>
</evidence>
<gene>
    <name evidence="16 18" type="primary">hisG</name>
    <name evidence="18" type="ORF">NCTC13163_01696</name>
</gene>
<evidence type="ECO:0000259" key="17">
    <source>
        <dbReference type="Pfam" id="PF01634"/>
    </source>
</evidence>
<keyword evidence="9 16" id="KW-0028">Amino-acid biosynthesis</keyword>
<keyword evidence="12 16" id="KW-0547">Nucleotide-binding</keyword>
<dbReference type="GO" id="GO:0005524">
    <property type="term" value="F:ATP binding"/>
    <property type="evidence" value="ECO:0007669"/>
    <property type="project" value="UniProtKB-KW"/>
</dbReference>
<name>A0A377FV08_9BACL</name>
<organism evidence="18 19">
    <name type="scientific">Exiguobacterium aurantiacum</name>
    <dbReference type="NCBI Taxonomy" id="33987"/>
    <lineage>
        <taxon>Bacteria</taxon>
        <taxon>Bacillati</taxon>
        <taxon>Bacillota</taxon>
        <taxon>Bacilli</taxon>
        <taxon>Bacillales</taxon>
        <taxon>Bacillales Family XII. Incertae Sedis</taxon>
        <taxon>Exiguobacterium</taxon>
    </lineage>
</organism>
<evidence type="ECO:0000256" key="2">
    <source>
        <dbReference type="ARBA" id="ARBA00004496"/>
    </source>
</evidence>
<dbReference type="SUPFAM" id="SSF53850">
    <property type="entry name" value="Periplasmic binding protein-like II"/>
    <property type="match status" value="1"/>
</dbReference>
<keyword evidence="10 16" id="KW-0328">Glycosyltransferase</keyword>
<dbReference type="NCBIfam" id="TIGR00070">
    <property type="entry name" value="hisG"/>
    <property type="match status" value="1"/>
</dbReference>
<dbReference type="FunFam" id="3.40.190.10:FF:000008">
    <property type="entry name" value="ATP phosphoribosyltransferase"/>
    <property type="match status" value="1"/>
</dbReference>
<keyword evidence="14 16" id="KW-0368">Histidine biosynthesis</keyword>
<dbReference type="OrthoDB" id="9801867at2"/>
<feature type="domain" description="ATP phosphoribosyltransferase catalytic" evidence="17">
    <location>
        <begin position="48"/>
        <end position="197"/>
    </location>
</feature>
<dbReference type="Gene3D" id="3.40.190.10">
    <property type="entry name" value="Periplasmic binding protein-like II"/>
    <property type="match status" value="2"/>
</dbReference>
<dbReference type="EMBL" id="UGGP01000001">
    <property type="protein sequence ID" value="STO08326.1"/>
    <property type="molecule type" value="Genomic_DNA"/>
</dbReference>
<dbReference type="UniPathway" id="UPA00031">
    <property type="reaction ID" value="UER00006"/>
</dbReference>
<comment type="subunit">
    <text evidence="5 16">Heteromultimer composed of HisG and HisZ subunits.</text>
</comment>
<dbReference type="InterPro" id="IPR024893">
    <property type="entry name" value="ATP_PRibTrfase_HisG_short"/>
</dbReference>
<dbReference type="AlphaFoldDB" id="A0A377FV08"/>
<evidence type="ECO:0000256" key="9">
    <source>
        <dbReference type="ARBA" id="ARBA00022605"/>
    </source>
</evidence>
<evidence type="ECO:0000256" key="12">
    <source>
        <dbReference type="ARBA" id="ARBA00022741"/>
    </source>
</evidence>
<evidence type="ECO:0000256" key="1">
    <source>
        <dbReference type="ARBA" id="ARBA00000915"/>
    </source>
</evidence>
<dbReference type="CDD" id="cd13595">
    <property type="entry name" value="PBP2_HisGs"/>
    <property type="match status" value="1"/>
</dbReference>
<reference evidence="18 19" key="1">
    <citation type="submission" date="2018-06" db="EMBL/GenBank/DDBJ databases">
        <authorList>
            <consortium name="Pathogen Informatics"/>
            <person name="Doyle S."/>
        </authorList>
    </citation>
    <scope>NUCLEOTIDE SEQUENCE [LARGE SCALE GENOMIC DNA]</scope>
    <source>
        <strain evidence="18 19">NCTC13163</strain>
    </source>
</reference>